<dbReference type="Gene3D" id="1.20.1280.50">
    <property type="match status" value="1"/>
</dbReference>
<proteinExistence type="predicted"/>
<protein>
    <recommendedName>
        <fullName evidence="3">F-box domain-containing protein</fullName>
    </recommendedName>
</protein>
<dbReference type="InterPro" id="IPR036047">
    <property type="entry name" value="F-box-like_dom_sf"/>
</dbReference>
<evidence type="ECO:0000313" key="2">
    <source>
        <dbReference type="Proteomes" id="UP001218218"/>
    </source>
</evidence>
<evidence type="ECO:0000313" key="1">
    <source>
        <dbReference type="EMBL" id="KAJ7355815.1"/>
    </source>
</evidence>
<gene>
    <name evidence="1" type="ORF">DFH08DRAFT_690772</name>
</gene>
<dbReference type="AlphaFoldDB" id="A0AAD7EXT8"/>
<feature type="non-terminal residue" evidence="1">
    <location>
        <position position="1"/>
    </location>
</feature>
<dbReference type="SUPFAM" id="SSF81383">
    <property type="entry name" value="F-box domain"/>
    <property type="match status" value="1"/>
</dbReference>
<organism evidence="1 2">
    <name type="scientific">Mycena albidolilacea</name>
    <dbReference type="NCBI Taxonomy" id="1033008"/>
    <lineage>
        <taxon>Eukaryota</taxon>
        <taxon>Fungi</taxon>
        <taxon>Dikarya</taxon>
        <taxon>Basidiomycota</taxon>
        <taxon>Agaricomycotina</taxon>
        <taxon>Agaricomycetes</taxon>
        <taxon>Agaricomycetidae</taxon>
        <taxon>Agaricales</taxon>
        <taxon>Marasmiineae</taxon>
        <taxon>Mycenaceae</taxon>
        <taxon>Mycena</taxon>
    </lineage>
</organism>
<sequence length="192" mass="21511">QRLPFEILGEIFSLMVRPMFLPAETENAPWLFTRVCRRWSAVALATPALWSRVTLELDPDVTEGSLSLTNLCFQRSGQVPLTVTVIQEDGVCNSHPLLDVVFSSSERWRIAVLYINLPPIQQITSIHGSLSALTTLLISVQLRTDQGFDEEFLNVFSIAPQLRSLQALLWKDGGGPDGFEGRGSGWRHRPYC</sequence>
<evidence type="ECO:0008006" key="3">
    <source>
        <dbReference type="Google" id="ProtNLM"/>
    </source>
</evidence>
<accession>A0AAD7EXT8</accession>
<dbReference type="EMBL" id="JARIHO010000009">
    <property type="protein sequence ID" value="KAJ7355815.1"/>
    <property type="molecule type" value="Genomic_DNA"/>
</dbReference>
<comment type="caution">
    <text evidence="1">The sequence shown here is derived from an EMBL/GenBank/DDBJ whole genome shotgun (WGS) entry which is preliminary data.</text>
</comment>
<keyword evidence="2" id="KW-1185">Reference proteome</keyword>
<reference evidence="1" key="1">
    <citation type="submission" date="2023-03" db="EMBL/GenBank/DDBJ databases">
        <title>Massive genome expansion in bonnet fungi (Mycena s.s.) driven by repeated elements and novel gene families across ecological guilds.</title>
        <authorList>
            <consortium name="Lawrence Berkeley National Laboratory"/>
            <person name="Harder C.B."/>
            <person name="Miyauchi S."/>
            <person name="Viragh M."/>
            <person name="Kuo A."/>
            <person name="Thoen E."/>
            <person name="Andreopoulos B."/>
            <person name="Lu D."/>
            <person name="Skrede I."/>
            <person name="Drula E."/>
            <person name="Henrissat B."/>
            <person name="Morin E."/>
            <person name="Kohler A."/>
            <person name="Barry K."/>
            <person name="LaButti K."/>
            <person name="Morin E."/>
            <person name="Salamov A."/>
            <person name="Lipzen A."/>
            <person name="Mereny Z."/>
            <person name="Hegedus B."/>
            <person name="Baldrian P."/>
            <person name="Stursova M."/>
            <person name="Weitz H."/>
            <person name="Taylor A."/>
            <person name="Grigoriev I.V."/>
            <person name="Nagy L.G."/>
            <person name="Martin F."/>
            <person name="Kauserud H."/>
        </authorList>
    </citation>
    <scope>NUCLEOTIDE SEQUENCE</scope>
    <source>
        <strain evidence="1">CBHHK002</strain>
    </source>
</reference>
<dbReference type="Proteomes" id="UP001218218">
    <property type="component" value="Unassembled WGS sequence"/>
</dbReference>
<name>A0AAD7EXT8_9AGAR</name>